<feature type="region of interest" description="Disordered" evidence="1">
    <location>
        <begin position="290"/>
        <end position="436"/>
    </location>
</feature>
<dbReference type="STRING" id="101091.A0A1C7N8H2"/>
<feature type="compositionally biased region" description="Acidic residues" evidence="1">
    <location>
        <begin position="123"/>
        <end position="149"/>
    </location>
</feature>
<feature type="compositionally biased region" description="Polar residues" evidence="1">
    <location>
        <begin position="342"/>
        <end position="356"/>
    </location>
</feature>
<dbReference type="EMBL" id="LUGH01000398">
    <property type="protein sequence ID" value="OBZ85420.1"/>
    <property type="molecule type" value="Genomic_DNA"/>
</dbReference>
<name>A0A1C7N8H2_9FUNG</name>
<comment type="caution">
    <text evidence="2">The sequence shown here is derived from an EMBL/GenBank/DDBJ whole genome shotgun (WGS) entry which is preliminary data.</text>
</comment>
<feature type="compositionally biased region" description="Basic and acidic residues" evidence="1">
    <location>
        <begin position="427"/>
        <end position="436"/>
    </location>
</feature>
<dbReference type="OrthoDB" id="2555519at2759"/>
<evidence type="ECO:0000313" key="2">
    <source>
        <dbReference type="EMBL" id="OBZ85420.1"/>
    </source>
</evidence>
<organism evidence="2 3">
    <name type="scientific">Choanephora cucurbitarum</name>
    <dbReference type="NCBI Taxonomy" id="101091"/>
    <lineage>
        <taxon>Eukaryota</taxon>
        <taxon>Fungi</taxon>
        <taxon>Fungi incertae sedis</taxon>
        <taxon>Mucoromycota</taxon>
        <taxon>Mucoromycotina</taxon>
        <taxon>Mucoromycetes</taxon>
        <taxon>Mucorales</taxon>
        <taxon>Mucorineae</taxon>
        <taxon>Choanephoraceae</taxon>
        <taxon>Choanephoroideae</taxon>
        <taxon>Choanephora</taxon>
    </lineage>
</organism>
<keyword evidence="3" id="KW-1185">Reference proteome</keyword>
<dbReference type="InParanoid" id="A0A1C7N8H2"/>
<proteinExistence type="predicted"/>
<feature type="compositionally biased region" description="Basic and acidic residues" evidence="1">
    <location>
        <begin position="310"/>
        <end position="322"/>
    </location>
</feature>
<feature type="region of interest" description="Disordered" evidence="1">
    <location>
        <begin position="17"/>
        <end position="41"/>
    </location>
</feature>
<feature type="compositionally biased region" description="Polar residues" evidence="1">
    <location>
        <begin position="326"/>
        <end position="335"/>
    </location>
</feature>
<sequence length="436" mass="48616">MSVKEVIFPKALNIVRPQTPSIRRQDSSQSSSTVSSSSPSTVSNFSSYSAFNHQQNHARVPPTIVTPSNYAYIQNNWANFKSVNPIANTVGVNPHRFLQRPRSNSNISKSTFFSARSLSSHNDDDDDDDDDLNSIDGLSDEESDDEDNDNNALTKVVAKVKNGTILNGKGQFVSKGPPQEDPNSWLEDARTNRKIADLEIEKASLLFLNSTLEAKLRQQSSQIAELQKRLQMNELPLTPVSDKHTDEFPPFDNGETRLMTEEEEIENDLTFQRIQSMVETLITQAESALTQKTKQSGRVLQQQPSSPIGDEERQHHVEETLHKLTVRSTTPSADNQLRRSKTPTINTRRSTIPNTRRVSTSDNSSTISSTSSVRSSSGTGMSRTLSRQSSPPVMTRPSSPRPFSPPPTTQPQRRSSTPKQSSQLRKQNSDKPKWSL</sequence>
<reference evidence="2 3" key="1">
    <citation type="submission" date="2016-03" db="EMBL/GenBank/DDBJ databases">
        <title>Choanephora cucurbitarum.</title>
        <authorList>
            <person name="Min B."/>
            <person name="Park H."/>
            <person name="Park J.-H."/>
            <person name="Shin H.-D."/>
            <person name="Choi I.-G."/>
        </authorList>
    </citation>
    <scope>NUCLEOTIDE SEQUENCE [LARGE SCALE GENOMIC DNA]</scope>
    <source>
        <strain evidence="2 3">KUS-F28377</strain>
    </source>
</reference>
<dbReference type="Proteomes" id="UP000093000">
    <property type="component" value="Unassembled WGS sequence"/>
</dbReference>
<feature type="compositionally biased region" description="Low complexity" evidence="1">
    <location>
        <begin position="27"/>
        <end position="41"/>
    </location>
</feature>
<dbReference type="AlphaFoldDB" id="A0A1C7N8H2"/>
<feature type="region of interest" description="Disordered" evidence="1">
    <location>
        <begin position="117"/>
        <end position="151"/>
    </location>
</feature>
<accession>A0A1C7N8H2</accession>
<protein>
    <submittedName>
        <fullName evidence="2">Uncharacterized protein</fullName>
    </submittedName>
</protein>
<feature type="compositionally biased region" description="Pro residues" evidence="1">
    <location>
        <begin position="399"/>
        <end position="409"/>
    </location>
</feature>
<gene>
    <name evidence="2" type="ORF">A0J61_06533</name>
</gene>
<evidence type="ECO:0000256" key="1">
    <source>
        <dbReference type="SAM" id="MobiDB-lite"/>
    </source>
</evidence>
<feature type="compositionally biased region" description="Polar residues" evidence="1">
    <location>
        <begin position="290"/>
        <end position="306"/>
    </location>
</feature>
<evidence type="ECO:0000313" key="3">
    <source>
        <dbReference type="Proteomes" id="UP000093000"/>
    </source>
</evidence>
<feature type="compositionally biased region" description="Low complexity" evidence="1">
    <location>
        <begin position="357"/>
        <end position="387"/>
    </location>
</feature>